<keyword evidence="7" id="KW-0813">Transport</keyword>
<dbReference type="InterPro" id="IPR011066">
    <property type="entry name" value="MscS_channel_C_sf"/>
</dbReference>
<dbReference type="InterPro" id="IPR049278">
    <property type="entry name" value="MS_channel_C"/>
</dbReference>
<feature type="transmembrane region" description="Helical" evidence="7">
    <location>
        <begin position="320"/>
        <end position="346"/>
    </location>
</feature>
<proteinExistence type="inferred from homology"/>
<comment type="subunit">
    <text evidence="7">Homoheptamer.</text>
</comment>
<keyword evidence="3" id="KW-1003">Cell membrane</keyword>
<dbReference type="SUPFAM" id="SSF82689">
    <property type="entry name" value="Mechanosensitive channel protein MscS (YggB), C-terminal domain"/>
    <property type="match status" value="1"/>
</dbReference>
<dbReference type="Proteomes" id="UP000621859">
    <property type="component" value="Unassembled WGS sequence"/>
</dbReference>
<evidence type="ECO:0000313" key="10">
    <source>
        <dbReference type="EMBL" id="GGP24878.1"/>
    </source>
</evidence>
<dbReference type="Gene3D" id="2.30.30.60">
    <property type="match status" value="1"/>
</dbReference>
<dbReference type="PANTHER" id="PTHR30221">
    <property type="entry name" value="SMALL-CONDUCTANCE MECHANOSENSITIVE CHANNEL"/>
    <property type="match status" value="1"/>
</dbReference>
<keyword evidence="6 7" id="KW-0472">Membrane</keyword>
<keyword evidence="4 7" id="KW-0812">Transmembrane</keyword>
<evidence type="ECO:0000259" key="8">
    <source>
        <dbReference type="Pfam" id="PF00924"/>
    </source>
</evidence>
<dbReference type="Pfam" id="PF21082">
    <property type="entry name" value="MS_channel_3rd"/>
    <property type="match status" value="1"/>
</dbReference>
<dbReference type="InterPro" id="IPR010920">
    <property type="entry name" value="LSM_dom_sf"/>
</dbReference>
<dbReference type="EMBL" id="BMLY01000001">
    <property type="protein sequence ID" value="GGP24878.1"/>
    <property type="molecule type" value="Genomic_DNA"/>
</dbReference>
<keyword evidence="5 7" id="KW-1133">Transmembrane helix</keyword>
<evidence type="ECO:0000256" key="2">
    <source>
        <dbReference type="ARBA" id="ARBA00008017"/>
    </source>
</evidence>
<feature type="transmembrane region" description="Helical" evidence="7">
    <location>
        <begin position="193"/>
        <end position="211"/>
    </location>
</feature>
<feature type="domain" description="Mechanosensitive ion channel MscS C-terminal" evidence="9">
    <location>
        <begin position="411"/>
        <end position="491"/>
    </location>
</feature>
<keyword evidence="7" id="KW-0997">Cell inner membrane</keyword>
<comment type="caution">
    <text evidence="10">The sequence shown here is derived from an EMBL/GenBank/DDBJ whole genome shotgun (WGS) entry which is preliminary data.</text>
</comment>
<dbReference type="SUPFAM" id="SSF50182">
    <property type="entry name" value="Sm-like ribonucleoproteins"/>
    <property type="match status" value="1"/>
</dbReference>
<evidence type="ECO:0000256" key="7">
    <source>
        <dbReference type="RuleBase" id="RU369025"/>
    </source>
</evidence>
<dbReference type="InterPro" id="IPR006685">
    <property type="entry name" value="MscS_channel_2nd"/>
</dbReference>
<organism evidence="10 11">
    <name type="scientific">Silvimonas amylolytica</name>
    <dbReference type="NCBI Taxonomy" id="449663"/>
    <lineage>
        <taxon>Bacteria</taxon>
        <taxon>Pseudomonadati</taxon>
        <taxon>Pseudomonadota</taxon>
        <taxon>Betaproteobacteria</taxon>
        <taxon>Neisseriales</taxon>
        <taxon>Chitinibacteraceae</taxon>
        <taxon>Silvimonas</taxon>
    </lineage>
</organism>
<comment type="similarity">
    <text evidence="2 7">Belongs to the MscS (TC 1.A.23) family.</text>
</comment>
<keyword evidence="7" id="KW-0407">Ion channel</keyword>
<evidence type="ECO:0000256" key="3">
    <source>
        <dbReference type="ARBA" id="ARBA00022475"/>
    </source>
</evidence>
<evidence type="ECO:0000313" key="11">
    <source>
        <dbReference type="Proteomes" id="UP000621859"/>
    </source>
</evidence>
<dbReference type="PANTHER" id="PTHR30221:SF18">
    <property type="entry name" value="SLL0590 PROTEIN"/>
    <property type="match status" value="1"/>
</dbReference>
<dbReference type="Gene3D" id="3.30.70.100">
    <property type="match status" value="1"/>
</dbReference>
<evidence type="ECO:0000259" key="9">
    <source>
        <dbReference type="Pfam" id="PF21082"/>
    </source>
</evidence>
<accession>A0ABQ2PHP3</accession>
<keyword evidence="11" id="KW-1185">Reference proteome</keyword>
<evidence type="ECO:0000256" key="5">
    <source>
        <dbReference type="ARBA" id="ARBA00022989"/>
    </source>
</evidence>
<gene>
    <name evidence="10" type="ORF">GCM10010971_06970</name>
</gene>
<dbReference type="Pfam" id="PF00924">
    <property type="entry name" value="MS_channel_2nd"/>
    <property type="match status" value="1"/>
</dbReference>
<evidence type="ECO:0000256" key="1">
    <source>
        <dbReference type="ARBA" id="ARBA00004651"/>
    </source>
</evidence>
<feature type="transmembrane region" description="Helical" evidence="7">
    <location>
        <begin position="231"/>
        <end position="255"/>
    </location>
</feature>
<dbReference type="InterPro" id="IPR045275">
    <property type="entry name" value="MscS_archaea/bacteria_type"/>
</dbReference>
<reference evidence="11" key="1">
    <citation type="journal article" date="2019" name="Int. J. Syst. Evol. Microbiol.">
        <title>The Global Catalogue of Microorganisms (GCM) 10K type strain sequencing project: providing services to taxonomists for standard genome sequencing and annotation.</title>
        <authorList>
            <consortium name="The Broad Institute Genomics Platform"/>
            <consortium name="The Broad Institute Genome Sequencing Center for Infectious Disease"/>
            <person name="Wu L."/>
            <person name="Ma J."/>
        </authorList>
    </citation>
    <scope>NUCLEOTIDE SEQUENCE [LARGE SCALE GENOMIC DNA]</scope>
    <source>
        <strain evidence="11">CGMCC 1.8860</strain>
    </source>
</reference>
<comment type="caution">
    <text evidence="7">Lacks conserved residue(s) required for the propagation of feature annotation.</text>
</comment>
<comment type="subcellular location">
    <subcellularLocation>
        <location evidence="7">Cell inner membrane</location>
        <topology evidence="7">Multi-pass membrane protein</topology>
    </subcellularLocation>
    <subcellularLocation>
        <location evidence="1">Cell membrane</location>
        <topology evidence="1">Multi-pass membrane protein</topology>
    </subcellularLocation>
</comment>
<evidence type="ECO:0000256" key="6">
    <source>
        <dbReference type="ARBA" id="ARBA00023136"/>
    </source>
</evidence>
<feature type="transmembrane region" description="Helical" evidence="7">
    <location>
        <begin position="130"/>
        <end position="150"/>
    </location>
</feature>
<name>A0ABQ2PHP3_9NEIS</name>
<keyword evidence="7" id="KW-0406">Ion transport</keyword>
<feature type="transmembrane region" description="Helical" evidence="7">
    <location>
        <begin position="291"/>
        <end position="308"/>
    </location>
</feature>
<dbReference type="InterPro" id="IPR023408">
    <property type="entry name" value="MscS_beta-dom_sf"/>
</dbReference>
<protein>
    <recommendedName>
        <fullName evidence="7">Small-conductance mechanosensitive channel</fullName>
    </recommendedName>
</protein>
<feature type="domain" description="Mechanosensitive ion channel MscS" evidence="8">
    <location>
        <begin position="334"/>
        <end position="400"/>
    </location>
</feature>
<comment type="function">
    <text evidence="7">Mechanosensitive channel that participates in the regulation of osmotic pressure changes within the cell, opening in response to stretch forces in the membrane lipid bilayer, without the need for other proteins. Contributes to normal resistance to hypoosmotic shock. Forms an ion channel of 1.0 nanosiemens conductance with a slight preference for anions.</text>
</comment>
<evidence type="ECO:0000256" key="4">
    <source>
        <dbReference type="ARBA" id="ARBA00022692"/>
    </source>
</evidence>
<sequence length="525" mass="57534">MAESAASSPSSAGTTIASAPSALSFVNRDIVSFRATVAGISPQDRAERGLKRLQELKEAELDEPLRHFTVTYDTTPVTVYQLGDRLLFYVVKEDMAADDHRSFDVFVADVQKQLQSALQARLEGVHWPNLIHGVIAALIALLLLFVALWIMGKARKALLAAISRTRRKQANIEVSGFDWLDASMALANRVTQIVGTFAALALIYLWLIYTLDQFALTQPVGERLGGFLLDLLARIARGFVDALPGIITVIVILMITRAIQDVIARVFIAVQEGRLEVPGMHPDTAGATRRMVSVVVWALGLTFAYPYIPGSQSDVFKGLSVLFGFMITLGSAGIVNQLMSGMVLVYSRALRRGDLVAIGDTRGVVTELSTLSVKLTTLQKEEITIPNAVVVGNNIRNFTRAAGEAGSLLSTVVTIGYDTPWRQVHAMLVNAAKRTPGLALQPEPYVVQRGLSDFYVEYELFAHCAEPMRAVGILSILHAEIQDEFNRWGVQIMSPHFRMQPEGAVLVPETGWYPEPVNRPPENNP</sequence>